<comment type="catalytic activity">
    <reaction evidence="8">
        <text>ATP + H2O = ADP + phosphate + H(+)</text>
        <dbReference type="Rhea" id="RHEA:13065"/>
        <dbReference type="ChEBI" id="CHEBI:15377"/>
        <dbReference type="ChEBI" id="CHEBI:15378"/>
        <dbReference type="ChEBI" id="CHEBI:30616"/>
        <dbReference type="ChEBI" id="CHEBI:43474"/>
        <dbReference type="ChEBI" id="CHEBI:456216"/>
        <dbReference type="EC" id="3.6.4.13"/>
    </reaction>
</comment>
<evidence type="ECO:0000256" key="4">
    <source>
        <dbReference type="ARBA" id="ARBA00022801"/>
    </source>
</evidence>
<sequence>MSNVSFADLGLAEPLLRALDAAGYTVPTPIQARTIPALLQGRDVLGIAQTGTGKTAAFALPILQHLSGFRERPQPKHPRALVLAPTRELAVQIGRSFDTYGRGLGLKLGMVIGGLGFGRQIETLNRGVDILVATPGRLLDLVERGNVKLAHVTFLVLDEADRMFDMGFIRDVRRIVASVSKQRQTLLFSATMPGDISKLAAEILKNPEKVEIAPQGRTVDKIDQRVYFVPAAAKRALLSHLLNDETLERVIVFTRTKRGANRVAEALEDRGVRSEAIHGNKSQNARQKALDNFSRGRARVLVATDLASRGIDVSGVTHVINYELPADAESYVHRIGRTARAGASGIALSFCDGSERGQLKSIERLTNQRIAVVATPANEDMPAAPPLRPKAERDARDEGERREHRGNGHGPKRGNGNGNGRGGHRPFGERSRADRPSAPAEHQWSRGDYRDAPQGERTHDDRPRTGPTQGERPHGARPNANRPYTPRPQGDRPFGGPPRGGRRFGGGGGGGGRSGRGRAA</sequence>
<feature type="compositionally biased region" description="Basic and acidic residues" evidence="12">
    <location>
        <begin position="426"/>
        <end position="435"/>
    </location>
</feature>
<dbReference type="EMBL" id="BKAJ01000081">
    <property type="protein sequence ID" value="GEP57454.1"/>
    <property type="molecule type" value="Genomic_DNA"/>
</dbReference>
<dbReference type="InterPro" id="IPR011545">
    <property type="entry name" value="DEAD/DEAH_box_helicase_dom"/>
</dbReference>
<evidence type="ECO:0000259" key="15">
    <source>
        <dbReference type="PROSITE" id="PS51195"/>
    </source>
</evidence>
<keyword evidence="17" id="KW-1185">Reference proteome</keyword>
<feature type="domain" description="DEAD-box RNA helicase Q" evidence="15">
    <location>
        <begin position="4"/>
        <end position="32"/>
    </location>
</feature>
<dbReference type="EC" id="3.6.4.13" evidence="1"/>
<dbReference type="InterPro" id="IPR050079">
    <property type="entry name" value="DEAD_box_RNA_helicase"/>
</dbReference>
<dbReference type="Proteomes" id="UP000321058">
    <property type="component" value="Unassembled WGS sequence"/>
</dbReference>
<feature type="domain" description="Helicase C-terminal" evidence="14">
    <location>
        <begin position="221"/>
        <end position="381"/>
    </location>
</feature>
<evidence type="ECO:0000256" key="1">
    <source>
        <dbReference type="ARBA" id="ARBA00012552"/>
    </source>
</evidence>
<comment type="caution">
    <text evidence="16">The sequence shown here is derived from an EMBL/GenBank/DDBJ whole genome shotgun (WGS) entry which is preliminary data.</text>
</comment>
<dbReference type="InterPro" id="IPR000629">
    <property type="entry name" value="RNA-helicase_DEAD-box_CS"/>
</dbReference>
<dbReference type="Gene3D" id="3.40.50.300">
    <property type="entry name" value="P-loop containing nucleotide triphosphate hydrolases"/>
    <property type="match status" value="2"/>
</dbReference>
<name>A0A512NEU4_9HYPH</name>
<dbReference type="GO" id="GO:0016787">
    <property type="term" value="F:hydrolase activity"/>
    <property type="evidence" value="ECO:0007669"/>
    <property type="project" value="UniProtKB-KW"/>
</dbReference>
<feature type="compositionally biased region" description="Basic and acidic residues" evidence="12">
    <location>
        <begin position="443"/>
        <end position="464"/>
    </location>
</feature>
<keyword evidence="2" id="KW-0963">Cytoplasm</keyword>
<protein>
    <recommendedName>
        <fullName evidence="9">DEAD-box ATP-dependent RNA helicase RhpA</fullName>
        <ecNumber evidence="1">3.6.4.13</ecNumber>
    </recommendedName>
</protein>
<dbReference type="InterPro" id="IPR044742">
    <property type="entry name" value="DEAD/DEAH_RhlB"/>
</dbReference>
<keyword evidence="4 11" id="KW-0378">Hydrolase</keyword>
<keyword evidence="5 11" id="KW-0347">Helicase</keyword>
<feature type="region of interest" description="Disordered" evidence="12">
    <location>
        <begin position="373"/>
        <end position="520"/>
    </location>
</feature>
<dbReference type="FunFam" id="3.40.50.300:FF:000108">
    <property type="entry name" value="ATP-dependent RNA helicase RhlE"/>
    <property type="match status" value="1"/>
</dbReference>
<evidence type="ECO:0000256" key="7">
    <source>
        <dbReference type="ARBA" id="ARBA00038437"/>
    </source>
</evidence>
<proteinExistence type="inferred from homology"/>
<dbReference type="GO" id="GO:0042255">
    <property type="term" value="P:ribosome assembly"/>
    <property type="evidence" value="ECO:0007669"/>
    <property type="project" value="UniProtKB-ARBA"/>
</dbReference>
<feature type="short sequence motif" description="Q motif" evidence="10">
    <location>
        <begin position="4"/>
        <end position="32"/>
    </location>
</feature>
<evidence type="ECO:0000256" key="10">
    <source>
        <dbReference type="PROSITE-ProRule" id="PRU00552"/>
    </source>
</evidence>
<dbReference type="SMART" id="SM00487">
    <property type="entry name" value="DEXDc"/>
    <property type="match status" value="1"/>
</dbReference>
<dbReference type="PROSITE" id="PS51195">
    <property type="entry name" value="Q_MOTIF"/>
    <property type="match status" value="1"/>
</dbReference>
<gene>
    <name evidence="16" type="ORF">RSO01_46200</name>
</gene>
<feature type="compositionally biased region" description="Gly residues" evidence="12">
    <location>
        <begin position="497"/>
        <end position="514"/>
    </location>
</feature>
<keyword evidence="3 11" id="KW-0547">Nucleotide-binding</keyword>
<keyword evidence="6 11" id="KW-0067">ATP-binding</keyword>
<dbReference type="GO" id="GO:0005829">
    <property type="term" value="C:cytosol"/>
    <property type="evidence" value="ECO:0007669"/>
    <property type="project" value="TreeGrafter"/>
</dbReference>
<evidence type="ECO:0000256" key="5">
    <source>
        <dbReference type="ARBA" id="ARBA00022806"/>
    </source>
</evidence>
<dbReference type="SUPFAM" id="SSF52540">
    <property type="entry name" value="P-loop containing nucleoside triphosphate hydrolases"/>
    <property type="match status" value="1"/>
</dbReference>
<dbReference type="CDD" id="cd18787">
    <property type="entry name" value="SF2_C_DEAD"/>
    <property type="match status" value="1"/>
</dbReference>
<dbReference type="GO" id="GO:0003676">
    <property type="term" value="F:nucleic acid binding"/>
    <property type="evidence" value="ECO:0007669"/>
    <property type="project" value="InterPro"/>
</dbReference>
<dbReference type="InterPro" id="IPR001650">
    <property type="entry name" value="Helicase_C-like"/>
</dbReference>
<dbReference type="InterPro" id="IPR014014">
    <property type="entry name" value="RNA_helicase_DEAD_Q_motif"/>
</dbReference>
<dbReference type="PROSITE" id="PS00039">
    <property type="entry name" value="DEAD_ATP_HELICASE"/>
    <property type="match status" value="1"/>
</dbReference>
<evidence type="ECO:0000256" key="2">
    <source>
        <dbReference type="ARBA" id="ARBA00022490"/>
    </source>
</evidence>
<dbReference type="InterPro" id="IPR014001">
    <property type="entry name" value="Helicase_ATP-bd"/>
</dbReference>
<dbReference type="Pfam" id="PF00270">
    <property type="entry name" value="DEAD"/>
    <property type="match status" value="1"/>
</dbReference>
<feature type="compositionally biased region" description="Basic and acidic residues" evidence="12">
    <location>
        <begin position="389"/>
        <end position="406"/>
    </location>
</feature>
<dbReference type="OrthoDB" id="9805696at2"/>
<evidence type="ECO:0000256" key="9">
    <source>
        <dbReference type="ARBA" id="ARBA00074363"/>
    </source>
</evidence>
<dbReference type="PROSITE" id="PS51194">
    <property type="entry name" value="HELICASE_CTER"/>
    <property type="match status" value="1"/>
</dbReference>
<dbReference type="PANTHER" id="PTHR47959:SF13">
    <property type="entry name" value="ATP-DEPENDENT RNA HELICASE RHLE"/>
    <property type="match status" value="1"/>
</dbReference>
<dbReference type="GO" id="GO:0009266">
    <property type="term" value="P:response to temperature stimulus"/>
    <property type="evidence" value="ECO:0007669"/>
    <property type="project" value="UniProtKB-ARBA"/>
</dbReference>
<dbReference type="Pfam" id="PF00271">
    <property type="entry name" value="Helicase_C"/>
    <property type="match status" value="1"/>
</dbReference>
<evidence type="ECO:0000259" key="13">
    <source>
        <dbReference type="PROSITE" id="PS51192"/>
    </source>
</evidence>
<dbReference type="AlphaFoldDB" id="A0A512NEU4"/>
<accession>A0A512NEU4</accession>
<evidence type="ECO:0000256" key="12">
    <source>
        <dbReference type="SAM" id="MobiDB-lite"/>
    </source>
</evidence>
<comment type="similarity">
    <text evidence="7 11">Belongs to the DEAD box helicase family.</text>
</comment>
<dbReference type="GO" id="GO:0005524">
    <property type="term" value="F:ATP binding"/>
    <property type="evidence" value="ECO:0007669"/>
    <property type="project" value="UniProtKB-KW"/>
</dbReference>
<feature type="domain" description="Helicase ATP-binding" evidence="13">
    <location>
        <begin position="35"/>
        <end position="210"/>
    </location>
</feature>
<dbReference type="SMART" id="SM00490">
    <property type="entry name" value="HELICc"/>
    <property type="match status" value="1"/>
</dbReference>
<evidence type="ECO:0000259" key="14">
    <source>
        <dbReference type="PROSITE" id="PS51194"/>
    </source>
</evidence>
<reference evidence="16 17" key="1">
    <citation type="submission" date="2019-07" db="EMBL/GenBank/DDBJ databases">
        <title>Whole genome shotgun sequence of Reyranella soli NBRC 108950.</title>
        <authorList>
            <person name="Hosoyama A."/>
            <person name="Uohara A."/>
            <person name="Ohji S."/>
            <person name="Ichikawa N."/>
        </authorList>
    </citation>
    <scope>NUCLEOTIDE SEQUENCE [LARGE SCALE GENOMIC DNA]</scope>
    <source>
        <strain evidence="16 17">NBRC 108950</strain>
    </source>
</reference>
<evidence type="ECO:0000256" key="6">
    <source>
        <dbReference type="ARBA" id="ARBA00022840"/>
    </source>
</evidence>
<evidence type="ECO:0000256" key="8">
    <source>
        <dbReference type="ARBA" id="ARBA00047984"/>
    </source>
</evidence>
<organism evidence="16 17">
    <name type="scientific">Reyranella soli</name>
    <dbReference type="NCBI Taxonomy" id="1230389"/>
    <lineage>
        <taxon>Bacteria</taxon>
        <taxon>Pseudomonadati</taxon>
        <taxon>Pseudomonadota</taxon>
        <taxon>Alphaproteobacteria</taxon>
        <taxon>Hyphomicrobiales</taxon>
        <taxon>Reyranellaceae</taxon>
        <taxon>Reyranella</taxon>
    </lineage>
</organism>
<evidence type="ECO:0000313" key="17">
    <source>
        <dbReference type="Proteomes" id="UP000321058"/>
    </source>
</evidence>
<dbReference type="GO" id="GO:0003724">
    <property type="term" value="F:RNA helicase activity"/>
    <property type="evidence" value="ECO:0007669"/>
    <property type="project" value="UniProtKB-EC"/>
</dbReference>
<evidence type="ECO:0000256" key="3">
    <source>
        <dbReference type="ARBA" id="ARBA00022741"/>
    </source>
</evidence>
<dbReference type="RefSeq" id="WP_147151827.1">
    <property type="nucleotide sequence ID" value="NZ_BKAJ01000081.1"/>
</dbReference>
<evidence type="ECO:0000313" key="16">
    <source>
        <dbReference type="EMBL" id="GEP57454.1"/>
    </source>
</evidence>
<dbReference type="CDD" id="cd00268">
    <property type="entry name" value="DEADc"/>
    <property type="match status" value="1"/>
</dbReference>
<dbReference type="PANTHER" id="PTHR47959">
    <property type="entry name" value="ATP-DEPENDENT RNA HELICASE RHLE-RELATED"/>
    <property type="match status" value="1"/>
</dbReference>
<dbReference type="InterPro" id="IPR027417">
    <property type="entry name" value="P-loop_NTPase"/>
</dbReference>
<dbReference type="PROSITE" id="PS51192">
    <property type="entry name" value="HELICASE_ATP_BIND_1"/>
    <property type="match status" value="1"/>
</dbReference>
<evidence type="ECO:0000256" key="11">
    <source>
        <dbReference type="RuleBase" id="RU000492"/>
    </source>
</evidence>